<dbReference type="Proteomes" id="UP001597319">
    <property type="component" value="Unassembled WGS sequence"/>
</dbReference>
<dbReference type="Pfam" id="PF07980">
    <property type="entry name" value="SusD_RagB"/>
    <property type="match status" value="1"/>
</dbReference>
<keyword evidence="5" id="KW-0998">Cell outer membrane</keyword>
<dbReference type="EMBL" id="JBHULE010000035">
    <property type="protein sequence ID" value="MFD2565269.1"/>
    <property type="molecule type" value="Genomic_DNA"/>
</dbReference>
<comment type="caution">
    <text evidence="8">The sequence shown here is derived from an EMBL/GenBank/DDBJ whole genome shotgun (WGS) entry which is preliminary data.</text>
</comment>
<dbReference type="Gene3D" id="1.25.40.390">
    <property type="match status" value="1"/>
</dbReference>
<dbReference type="SUPFAM" id="SSF48452">
    <property type="entry name" value="TPR-like"/>
    <property type="match status" value="1"/>
</dbReference>
<gene>
    <name evidence="8" type="ORF">ACFSR1_21505</name>
</gene>
<proteinExistence type="inferred from homology"/>
<keyword evidence="3" id="KW-0732">Signal</keyword>
<evidence type="ECO:0000313" key="8">
    <source>
        <dbReference type="EMBL" id="MFD2565269.1"/>
    </source>
</evidence>
<dbReference type="Pfam" id="PF14322">
    <property type="entry name" value="SusD-like_3"/>
    <property type="match status" value="1"/>
</dbReference>
<dbReference type="PROSITE" id="PS51257">
    <property type="entry name" value="PROKAR_LIPOPROTEIN"/>
    <property type="match status" value="1"/>
</dbReference>
<dbReference type="InterPro" id="IPR033985">
    <property type="entry name" value="SusD-like_N"/>
</dbReference>
<evidence type="ECO:0000256" key="4">
    <source>
        <dbReference type="ARBA" id="ARBA00023136"/>
    </source>
</evidence>
<feature type="domain" description="RagB/SusD" evidence="6">
    <location>
        <begin position="344"/>
        <end position="479"/>
    </location>
</feature>
<name>A0ABW5LL47_9FLAO</name>
<dbReference type="RefSeq" id="WP_378295092.1">
    <property type="nucleotide sequence ID" value="NZ_JBHULE010000035.1"/>
</dbReference>
<evidence type="ECO:0000259" key="7">
    <source>
        <dbReference type="Pfam" id="PF14322"/>
    </source>
</evidence>
<evidence type="ECO:0000256" key="3">
    <source>
        <dbReference type="ARBA" id="ARBA00022729"/>
    </source>
</evidence>
<reference evidence="9" key="1">
    <citation type="journal article" date="2019" name="Int. J. Syst. Evol. Microbiol.">
        <title>The Global Catalogue of Microorganisms (GCM) 10K type strain sequencing project: providing services to taxonomists for standard genome sequencing and annotation.</title>
        <authorList>
            <consortium name="The Broad Institute Genomics Platform"/>
            <consortium name="The Broad Institute Genome Sequencing Center for Infectious Disease"/>
            <person name="Wu L."/>
            <person name="Ma J."/>
        </authorList>
    </citation>
    <scope>NUCLEOTIDE SEQUENCE [LARGE SCALE GENOMIC DNA]</scope>
    <source>
        <strain evidence="9">KCTC 52274</strain>
    </source>
</reference>
<evidence type="ECO:0000259" key="6">
    <source>
        <dbReference type="Pfam" id="PF07980"/>
    </source>
</evidence>
<dbReference type="InterPro" id="IPR011990">
    <property type="entry name" value="TPR-like_helical_dom_sf"/>
</dbReference>
<evidence type="ECO:0000256" key="5">
    <source>
        <dbReference type="ARBA" id="ARBA00023237"/>
    </source>
</evidence>
<comment type="similarity">
    <text evidence="2">Belongs to the SusD family.</text>
</comment>
<feature type="domain" description="SusD-like N-terminal" evidence="7">
    <location>
        <begin position="28"/>
        <end position="229"/>
    </location>
</feature>
<keyword evidence="9" id="KW-1185">Reference proteome</keyword>
<evidence type="ECO:0000256" key="2">
    <source>
        <dbReference type="ARBA" id="ARBA00006275"/>
    </source>
</evidence>
<sequence length="479" mass="53356">MNATIKNEIIITLLTTILFISFVGCSEDYLDVPSNQETEEAITPEKATELVNAVYNIFLQFSMSSFSWNGVSSITSDDADKGSDPGDTGADKNLLDALTFDATSLSFNEVWEAHYDGIQRANQALNRLKDFEIEDSLKDRLIGEATFLRALMYFRLVKTFGGVPLIQDVPDINADPTTLLQRASREETFAFIEEDLLNAIELLPEKSQYNISELGRATKGAAKALLAKVSMYQNKWQTVLTLTNEIISSGEYGLTPNYEDIWKAEEENNQESIFEIQGRGELPAAGILEYSVSQGARGLGGWGWGFNTPTQDLANAYEPGDLRRDATIIFRGETLFDGREVPNTVVNPRYNQKAYSSRFTAVSQSDKNIRVLRYAEVLLMNAEAATQIGGDALTPLNLVRNRAGLSSLSSVDQMAVWRERRLELAFEHDRYFDLVRQGRAGAVMRAHGKPFIDGKHEVFPIPQQQINISGGLLIQNNGY</sequence>
<organism evidence="8 9">
    <name type="scientific">Aquimarina rubra</name>
    <dbReference type="NCBI Taxonomy" id="1920033"/>
    <lineage>
        <taxon>Bacteria</taxon>
        <taxon>Pseudomonadati</taxon>
        <taxon>Bacteroidota</taxon>
        <taxon>Flavobacteriia</taxon>
        <taxon>Flavobacteriales</taxon>
        <taxon>Flavobacteriaceae</taxon>
        <taxon>Aquimarina</taxon>
    </lineage>
</organism>
<evidence type="ECO:0000256" key="1">
    <source>
        <dbReference type="ARBA" id="ARBA00004442"/>
    </source>
</evidence>
<comment type="subcellular location">
    <subcellularLocation>
        <location evidence="1">Cell outer membrane</location>
    </subcellularLocation>
</comment>
<evidence type="ECO:0000313" key="9">
    <source>
        <dbReference type="Proteomes" id="UP001597319"/>
    </source>
</evidence>
<dbReference type="InterPro" id="IPR012944">
    <property type="entry name" value="SusD_RagB_dom"/>
</dbReference>
<accession>A0ABW5LL47</accession>
<dbReference type="CDD" id="cd08977">
    <property type="entry name" value="SusD"/>
    <property type="match status" value="1"/>
</dbReference>
<keyword evidence="4" id="KW-0472">Membrane</keyword>
<protein>
    <submittedName>
        <fullName evidence="8">RagB/SusD family nutrient uptake outer membrane protein</fullName>
    </submittedName>
</protein>